<keyword evidence="4" id="KW-1185">Reference proteome</keyword>
<dbReference type="OMA" id="CESTSEM"/>
<protein>
    <recommendedName>
        <fullName evidence="5">WAP domain-containing protein</fullName>
    </recommendedName>
</protein>
<evidence type="ECO:0000256" key="1">
    <source>
        <dbReference type="SAM" id="MobiDB-lite"/>
    </source>
</evidence>
<feature type="compositionally biased region" description="Basic and acidic residues" evidence="1">
    <location>
        <begin position="259"/>
        <end position="269"/>
    </location>
</feature>
<reference evidence="3 4" key="1">
    <citation type="journal article" date="2018" name="Sci. Rep.">
        <title>Comparative analysis of the Pocillopora damicornis genome highlights role of immune system in coral evolution.</title>
        <authorList>
            <person name="Cunning R."/>
            <person name="Bay R.A."/>
            <person name="Gillette P."/>
            <person name="Baker A.C."/>
            <person name="Traylor-Knowles N."/>
        </authorList>
    </citation>
    <scope>NUCLEOTIDE SEQUENCE [LARGE SCALE GENOMIC DNA]</scope>
    <source>
        <strain evidence="3">RSMAS</strain>
        <tissue evidence="3">Whole animal</tissue>
    </source>
</reference>
<organism evidence="3 4">
    <name type="scientific">Pocillopora damicornis</name>
    <name type="common">Cauliflower coral</name>
    <name type="synonym">Millepora damicornis</name>
    <dbReference type="NCBI Taxonomy" id="46731"/>
    <lineage>
        <taxon>Eukaryota</taxon>
        <taxon>Metazoa</taxon>
        <taxon>Cnidaria</taxon>
        <taxon>Anthozoa</taxon>
        <taxon>Hexacorallia</taxon>
        <taxon>Scleractinia</taxon>
        <taxon>Astrocoeniina</taxon>
        <taxon>Pocilloporidae</taxon>
        <taxon>Pocillopora</taxon>
    </lineage>
</organism>
<gene>
    <name evidence="3" type="ORF">pdam_00009922</name>
</gene>
<feature type="chain" id="PRO_5018167293" description="WAP domain-containing protein" evidence="2">
    <location>
        <begin position="23"/>
        <end position="432"/>
    </location>
</feature>
<keyword evidence="2" id="KW-0732">Signal</keyword>
<comment type="caution">
    <text evidence="3">The sequence shown here is derived from an EMBL/GenBank/DDBJ whole genome shotgun (WGS) entry which is preliminary data.</text>
</comment>
<feature type="region of interest" description="Disordered" evidence="1">
    <location>
        <begin position="289"/>
        <end position="308"/>
    </location>
</feature>
<evidence type="ECO:0008006" key="5">
    <source>
        <dbReference type="Google" id="ProtNLM"/>
    </source>
</evidence>
<dbReference type="AlphaFoldDB" id="A0A3M6UT05"/>
<feature type="compositionally biased region" description="Low complexity" evidence="1">
    <location>
        <begin position="289"/>
        <end position="301"/>
    </location>
</feature>
<name>A0A3M6UT05_POCDA</name>
<dbReference type="EMBL" id="RCHS01000794">
    <property type="protein sequence ID" value="RMX56801.1"/>
    <property type="molecule type" value="Genomic_DNA"/>
</dbReference>
<evidence type="ECO:0000313" key="3">
    <source>
        <dbReference type="EMBL" id="RMX56801.1"/>
    </source>
</evidence>
<feature type="compositionally biased region" description="Pro residues" evidence="1">
    <location>
        <begin position="188"/>
        <end position="200"/>
    </location>
</feature>
<accession>A0A3M6UT05</accession>
<sequence>MIMMRVLLSFCLLAQLLTAVNCKSLRKVKSNAGHGGRKSVVIHSVNPVQRSAWECHPGCKRFCLSSCKRSCCAPGAPNYSPAMFPQLVNYQASLPPPPPPPPACPAGCPSTCYPNCDSGCCFQANQPVFPQYANPYDIGYTGYPAGDPCAAMSCSAACAPQCKPDCCRSQALNLSIRPVYLGGVKAPPKAPKPPPPPKPPVKTHHKKKAMHTKPQIGSLCVPQCQTLCKPICRFDCCLATHKFHKKQSDHKPSSSKPQEPPKPKVHHDITPVASPQRVPIPKLFAMANPSQEPAQDAQQSPQPSPYEGYQYQDAVAPVAPTAGITCPGSCPLACAPSCQWSCCAPFQAQPAQLAPQAFPYGAVPSNPLDASQDFRAPGSPGLRPVEPLAEQQTCPAPSCPDTCAPLCSRSCCAGLPLLPLSWDKRAALPHRG</sequence>
<evidence type="ECO:0000256" key="2">
    <source>
        <dbReference type="SAM" id="SignalP"/>
    </source>
</evidence>
<feature type="signal peptide" evidence="2">
    <location>
        <begin position="1"/>
        <end position="22"/>
    </location>
</feature>
<evidence type="ECO:0000313" key="4">
    <source>
        <dbReference type="Proteomes" id="UP000275408"/>
    </source>
</evidence>
<feature type="region of interest" description="Disordered" evidence="1">
    <location>
        <begin position="183"/>
        <end position="209"/>
    </location>
</feature>
<proteinExistence type="predicted"/>
<feature type="region of interest" description="Disordered" evidence="1">
    <location>
        <begin position="247"/>
        <end position="272"/>
    </location>
</feature>
<dbReference type="Proteomes" id="UP000275408">
    <property type="component" value="Unassembled WGS sequence"/>
</dbReference>
<dbReference type="OrthoDB" id="5974538at2759"/>